<keyword evidence="1" id="KW-1133">Transmembrane helix</keyword>
<gene>
    <name evidence="2" type="ORF">CCAM_LOCUS27648</name>
</gene>
<dbReference type="OrthoDB" id="1065058at2759"/>
<dbReference type="Proteomes" id="UP000595140">
    <property type="component" value="Unassembled WGS sequence"/>
</dbReference>
<evidence type="ECO:0000313" key="3">
    <source>
        <dbReference type="Proteomes" id="UP000595140"/>
    </source>
</evidence>
<accession>A0A484MAU9</accession>
<keyword evidence="1" id="KW-0812">Transmembrane</keyword>
<proteinExistence type="predicted"/>
<evidence type="ECO:0000313" key="2">
    <source>
        <dbReference type="EMBL" id="VFQ85872.1"/>
    </source>
</evidence>
<evidence type="ECO:0000256" key="1">
    <source>
        <dbReference type="SAM" id="Phobius"/>
    </source>
</evidence>
<feature type="transmembrane region" description="Helical" evidence="1">
    <location>
        <begin position="45"/>
        <end position="69"/>
    </location>
</feature>
<reference evidence="2 3" key="1">
    <citation type="submission" date="2018-04" db="EMBL/GenBank/DDBJ databases">
        <authorList>
            <person name="Vogel A."/>
        </authorList>
    </citation>
    <scope>NUCLEOTIDE SEQUENCE [LARGE SCALE GENOMIC DNA]</scope>
</reference>
<organism evidence="2 3">
    <name type="scientific">Cuscuta campestris</name>
    <dbReference type="NCBI Taxonomy" id="132261"/>
    <lineage>
        <taxon>Eukaryota</taxon>
        <taxon>Viridiplantae</taxon>
        <taxon>Streptophyta</taxon>
        <taxon>Embryophyta</taxon>
        <taxon>Tracheophyta</taxon>
        <taxon>Spermatophyta</taxon>
        <taxon>Magnoliopsida</taxon>
        <taxon>eudicotyledons</taxon>
        <taxon>Gunneridae</taxon>
        <taxon>Pentapetalae</taxon>
        <taxon>asterids</taxon>
        <taxon>lamiids</taxon>
        <taxon>Solanales</taxon>
        <taxon>Convolvulaceae</taxon>
        <taxon>Cuscuteae</taxon>
        <taxon>Cuscuta</taxon>
        <taxon>Cuscuta subgen. Grammica</taxon>
        <taxon>Cuscuta sect. Cleistogrammica</taxon>
    </lineage>
</organism>
<keyword evidence="1" id="KW-0472">Membrane</keyword>
<keyword evidence="3" id="KW-1185">Reference proteome</keyword>
<protein>
    <submittedName>
        <fullName evidence="2">Uncharacterized protein</fullName>
    </submittedName>
</protein>
<sequence>MAYEEHPYGQVERPKYDCLLFDLDDTLYSFSYGLAAACGKNIRGIFALFTLTAIPAGFFLFNVYLWGWFFRFIAILKDT</sequence>
<dbReference type="EMBL" id="OOIL02003033">
    <property type="protein sequence ID" value="VFQ85872.1"/>
    <property type="molecule type" value="Genomic_DNA"/>
</dbReference>
<name>A0A484MAU9_9ASTE</name>
<dbReference type="AlphaFoldDB" id="A0A484MAU9"/>